<dbReference type="InterPro" id="IPR006116">
    <property type="entry name" value="NT_2-5OAS_ClassI-CCAase"/>
</dbReference>
<evidence type="ECO:0000313" key="3">
    <source>
        <dbReference type="Proteomes" id="UP000464577"/>
    </source>
</evidence>
<accession>A0A6P1VQT5</accession>
<proteinExistence type="predicted"/>
<sequence>MARTIDEGFTALLTKLSPLDTEHKKGRSHKGAIEGCLTNRFDLYKLFETGSFGNGTGIRHHSDTDYFAVLSSQKVSSNSAITLRRTKEGLRETFIRTRGIEVKSPAVSVPFGKYRSETLEITPCVYAGMINKYPAYRIPEGSGGWLLSSPVAHNHYVRDIDAQLNGKLKPLIQLVKAWKYYHNVPIRSFYLELFTARHLAKRRRLDLPLDLYKLFIALYEHELDEFNDPMGITLGLASCNTDTQRETAMSRLATATGRALKAIEAEQRGRTDIAYTFWKKLFNYEFPTYR</sequence>
<dbReference type="GO" id="GO:0051607">
    <property type="term" value="P:defense response to virus"/>
    <property type="evidence" value="ECO:0007669"/>
    <property type="project" value="UniProtKB-KW"/>
</dbReference>
<dbReference type="RefSeq" id="WP_162386030.1">
    <property type="nucleotide sequence ID" value="NZ_CP045997.1"/>
</dbReference>
<organism evidence="2 3">
    <name type="scientific">Spirosoma endbachense</name>
    <dbReference type="NCBI Taxonomy" id="2666025"/>
    <lineage>
        <taxon>Bacteria</taxon>
        <taxon>Pseudomonadati</taxon>
        <taxon>Bacteroidota</taxon>
        <taxon>Cytophagia</taxon>
        <taxon>Cytophagales</taxon>
        <taxon>Cytophagaceae</taxon>
        <taxon>Spirosoma</taxon>
    </lineage>
</organism>
<dbReference type="KEGG" id="senf:GJR95_11665"/>
<dbReference type="CDD" id="cd05400">
    <property type="entry name" value="NT_2-5OAS_ClassI-CCAase"/>
    <property type="match status" value="1"/>
</dbReference>
<dbReference type="GO" id="GO:0016779">
    <property type="term" value="F:nucleotidyltransferase activity"/>
    <property type="evidence" value="ECO:0007669"/>
    <property type="project" value="InterPro"/>
</dbReference>
<keyword evidence="1" id="KW-0051">Antiviral defense</keyword>
<dbReference type="InterPro" id="IPR043519">
    <property type="entry name" value="NT_sf"/>
</dbReference>
<name>A0A6P1VQT5_9BACT</name>
<reference evidence="2 3" key="1">
    <citation type="submission" date="2019-11" db="EMBL/GenBank/DDBJ databases">
        <title>Spirosoma endbachense sp. nov., isolated from a natural salt meadow.</title>
        <authorList>
            <person name="Rojas J."/>
            <person name="Ambika Manirajan B."/>
            <person name="Ratering S."/>
            <person name="Suarez C."/>
            <person name="Geissler-Plaum R."/>
            <person name="Schnell S."/>
        </authorList>
    </citation>
    <scope>NUCLEOTIDE SEQUENCE [LARGE SCALE GENOMIC DNA]</scope>
    <source>
        <strain evidence="2 3">I-24</strain>
    </source>
</reference>
<dbReference type="Proteomes" id="UP000464577">
    <property type="component" value="Chromosome"/>
</dbReference>
<keyword evidence="3" id="KW-1185">Reference proteome</keyword>
<protein>
    <submittedName>
        <fullName evidence="2">Nucleotidyltransferase</fullName>
    </submittedName>
</protein>
<gene>
    <name evidence="2" type="ORF">GJR95_11665</name>
</gene>
<dbReference type="SUPFAM" id="SSF81301">
    <property type="entry name" value="Nucleotidyltransferase"/>
    <property type="match status" value="1"/>
</dbReference>
<keyword evidence="2" id="KW-0808">Transferase</keyword>
<dbReference type="AlphaFoldDB" id="A0A6P1VQT5"/>
<evidence type="ECO:0000256" key="1">
    <source>
        <dbReference type="ARBA" id="ARBA00023118"/>
    </source>
</evidence>
<evidence type="ECO:0000313" key="2">
    <source>
        <dbReference type="EMBL" id="QHV95621.1"/>
    </source>
</evidence>
<dbReference type="EMBL" id="CP045997">
    <property type="protein sequence ID" value="QHV95621.1"/>
    <property type="molecule type" value="Genomic_DNA"/>
</dbReference>